<organism evidence="4 5">
    <name type="scientific">Thermothielavioides terrestris (strain ATCC 38088 / NRRL 8126)</name>
    <name type="common">Thielavia terrestris</name>
    <dbReference type="NCBI Taxonomy" id="578455"/>
    <lineage>
        <taxon>Eukaryota</taxon>
        <taxon>Fungi</taxon>
        <taxon>Dikarya</taxon>
        <taxon>Ascomycota</taxon>
        <taxon>Pezizomycotina</taxon>
        <taxon>Sordariomycetes</taxon>
        <taxon>Sordariomycetidae</taxon>
        <taxon>Sordariales</taxon>
        <taxon>Chaetomiaceae</taxon>
        <taxon>Thermothielavioides</taxon>
        <taxon>Thermothielavioides terrestris</taxon>
    </lineage>
</organism>
<dbReference type="KEGG" id="ttt:THITE_2037128"/>
<evidence type="ECO:0000313" key="5">
    <source>
        <dbReference type="Proteomes" id="UP000008181"/>
    </source>
</evidence>
<dbReference type="GeneID" id="11516761"/>
<keyword evidence="5" id="KW-1185">Reference proteome</keyword>
<accession>G2QW98</accession>
<sequence>MLATTLLTAALTLTPFALGAAVHHGASPLAARAPTAAPTSSPSPPKSFIGKGQLRTRWNDGDYADLGCLTDGGQWTANDTLCGVFTGAPLAQPTGMWQFTLTTTEGGCYIIGSEFKCDHGNPTYPTAYYFWIYPLPNAIPGVDCLGYSQYGLMASDGKNPPAPEDPPEEIHLVSYSEVGKYVWLTWRALD</sequence>
<dbReference type="RefSeq" id="XP_003649409.1">
    <property type="nucleotide sequence ID" value="XM_003649361.1"/>
</dbReference>
<protein>
    <recommendedName>
        <fullName evidence="3">RNase T2-like C-terminal domain-containing protein</fullName>
    </recommendedName>
</protein>
<feature type="domain" description="RNase T2-like C-terminal" evidence="3">
    <location>
        <begin position="47"/>
        <end position="122"/>
    </location>
</feature>
<reference evidence="4 5" key="1">
    <citation type="journal article" date="2011" name="Nat. Biotechnol.">
        <title>Comparative genomic analysis of the thermophilic biomass-degrading fungi Myceliophthora thermophila and Thielavia terrestris.</title>
        <authorList>
            <person name="Berka R.M."/>
            <person name="Grigoriev I.V."/>
            <person name="Otillar R."/>
            <person name="Salamov A."/>
            <person name="Grimwood J."/>
            <person name="Reid I."/>
            <person name="Ishmael N."/>
            <person name="John T."/>
            <person name="Darmond C."/>
            <person name="Moisan M.-C."/>
            <person name="Henrissat B."/>
            <person name="Coutinho P.M."/>
            <person name="Lombard V."/>
            <person name="Natvig D.O."/>
            <person name="Lindquist E."/>
            <person name="Schmutz J."/>
            <person name="Lucas S."/>
            <person name="Harris P."/>
            <person name="Powlowski J."/>
            <person name="Bellemare A."/>
            <person name="Taylor D."/>
            <person name="Butler G."/>
            <person name="de Vries R.P."/>
            <person name="Allijn I.E."/>
            <person name="van den Brink J."/>
            <person name="Ushinsky S."/>
            <person name="Storms R."/>
            <person name="Powell A.J."/>
            <person name="Paulsen I.T."/>
            <person name="Elbourne L.D.H."/>
            <person name="Baker S.E."/>
            <person name="Magnuson J."/>
            <person name="LaBoissiere S."/>
            <person name="Clutterbuck A.J."/>
            <person name="Martinez D."/>
            <person name="Wogulis M."/>
            <person name="de Leon A.L."/>
            <person name="Rey M.W."/>
            <person name="Tsang A."/>
        </authorList>
    </citation>
    <scope>NUCLEOTIDE SEQUENCE [LARGE SCALE GENOMIC DNA]</scope>
    <source>
        <strain evidence="5">ATCC 38088 / NRRL 8126</strain>
    </source>
</reference>
<feature type="signal peptide" evidence="2">
    <location>
        <begin position="1"/>
        <end position="19"/>
    </location>
</feature>
<dbReference type="InterPro" id="IPR057328">
    <property type="entry name" value="RNaseT2L_C"/>
</dbReference>
<gene>
    <name evidence="4" type="ORF">THITE_2037128</name>
</gene>
<dbReference type="AlphaFoldDB" id="G2QW98"/>
<evidence type="ECO:0000256" key="2">
    <source>
        <dbReference type="SAM" id="SignalP"/>
    </source>
</evidence>
<dbReference type="OrthoDB" id="4671383at2759"/>
<evidence type="ECO:0000256" key="1">
    <source>
        <dbReference type="SAM" id="MobiDB-lite"/>
    </source>
</evidence>
<evidence type="ECO:0000259" key="3">
    <source>
        <dbReference type="Pfam" id="PF25488"/>
    </source>
</evidence>
<name>G2QW98_THETT</name>
<dbReference type="Proteomes" id="UP000008181">
    <property type="component" value="Chromosome 1"/>
</dbReference>
<dbReference type="HOGENOM" id="CLU_126139_0_0_1"/>
<feature type="chain" id="PRO_5003436680" description="RNase T2-like C-terminal domain-containing protein" evidence="2">
    <location>
        <begin position="20"/>
        <end position="190"/>
    </location>
</feature>
<feature type="region of interest" description="Disordered" evidence="1">
    <location>
        <begin position="32"/>
        <end position="51"/>
    </location>
</feature>
<proteinExistence type="predicted"/>
<dbReference type="eggNOG" id="ENOG502R6SE">
    <property type="taxonomic scope" value="Eukaryota"/>
</dbReference>
<dbReference type="EMBL" id="CP003009">
    <property type="protein sequence ID" value="AEO63073.1"/>
    <property type="molecule type" value="Genomic_DNA"/>
</dbReference>
<dbReference type="Pfam" id="PF25488">
    <property type="entry name" value="RNaseT2L_C"/>
    <property type="match status" value="1"/>
</dbReference>
<evidence type="ECO:0000313" key="4">
    <source>
        <dbReference type="EMBL" id="AEO63073.1"/>
    </source>
</evidence>
<keyword evidence="2" id="KW-0732">Signal</keyword>